<sequence length="183" mass="20415">MTVRYYILEGDTTTVGGVVQKTTNTLSFKVYGKEQSYIGDDVWCPACQSMGKIAPDQGRLSTKVNGRMPALNDDLCLCKCTPPPKLVNSQTSFKEVIENNSNRTINNEALIQKDNFIIDDNYQLQFQCIDSVSGSPIFGIYYIAVSNTGTILKGLTDKCGLTEVLTKDKEETFEIHFFEEVIL</sequence>
<dbReference type="OrthoDB" id="6682282at2"/>
<keyword evidence="4" id="KW-1185">Reference proteome</keyword>
<gene>
    <name evidence="1" type="ORF">A9309_08355</name>
    <name evidence="2" type="ORF">NCTC7911_02072</name>
</gene>
<dbReference type="AlphaFoldDB" id="A0A1B8PZ22"/>
<dbReference type="InterPro" id="IPR008727">
    <property type="entry name" value="PAAR_motif"/>
</dbReference>
<reference evidence="1 3" key="1">
    <citation type="submission" date="2016-06" db="EMBL/GenBank/DDBJ databases">
        <title>Draft genome of Moraxella lacunata CCUG 57757A.</title>
        <authorList>
            <person name="Salva-Serra F."/>
            <person name="Engstrom-Jakobsson H."/>
            <person name="Thorell K."/>
            <person name="Gonzales-Siles L."/>
            <person name="Karlsson R."/>
            <person name="Boulund F."/>
            <person name="Engstrand L."/>
            <person name="Kristiansson E."/>
            <person name="Moore E."/>
        </authorList>
    </citation>
    <scope>NUCLEOTIDE SEQUENCE [LARGE SCALE GENOMIC DNA]</scope>
    <source>
        <strain evidence="1 3">CCUG 57757A</strain>
    </source>
</reference>
<evidence type="ECO:0000313" key="1">
    <source>
        <dbReference type="EMBL" id="OBX61449.1"/>
    </source>
</evidence>
<proteinExistence type="predicted"/>
<dbReference type="CDD" id="cd14744">
    <property type="entry name" value="PAAR_CT_2"/>
    <property type="match status" value="1"/>
</dbReference>
<dbReference type="Pfam" id="PF05488">
    <property type="entry name" value="PAAR_motif"/>
    <property type="match status" value="1"/>
</dbReference>
<organism evidence="1 3">
    <name type="scientific">Moraxella lacunata</name>
    <dbReference type="NCBI Taxonomy" id="477"/>
    <lineage>
        <taxon>Bacteria</taxon>
        <taxon>Pseudomonadati</taxon>
        <taxon>Pseudomonadota</taxon>
        <taxon>Gammaproteobacteria</taxon>
        <taxon>Moraxellales</taxon>
        <taxon>Moraxellaceae</taxon>
        <taxon>Moraxella</taxon>
    </lineage>
</organism>
<evidence type="ECO:0008006" key="5">
    <source>
        <dbReference type="Google" id="ProtNLM"/>
    </source>
</evidence>
<dbReference type="RefSeq" id="WP_065256170.1">
    <property type="nucleotide sequence ID" value="NZ_JARDJM010000029.1"/>
</dbReference>
<dbReference type="Proteomes" id="UP000254107">
    <property type="component" value="Unassembled WGS sequence"/>
</dbReference>
<evidence type="ECO:0000313" key="3">
    <source>
        <dbReference type="Proteomes" id="UP000092607"/>
    </source>
</evidence>
<evidence type="ECO:0000313" key="4">
    <source>
        <dbReference type="Proteomes" id="UP000254107"/>
    </source>
</evidence>
<name>A0A1B8PZ22_MORLA</name>
<evidence type="ECO:0000313" key="2">
    <source>
        <dbReference type="EMBL" id="STZ00662.1"/>
    </source>
</evidence>
<dbReference type="EMBL" id="UGQC01000001">
    <property type="protein sequence ID" value="STZ00662.1"/>
    <property type="molecule type" value="Genomic_DNA"/>
</dbReference>
<dbReference type="Proteomes" id="UP000092607">
    <property type="component" value="Unassembled WGS sequence"/>
</dbReference>
<dbReference type="GeneID" id="302270611"/>
<dbReference type="EMBL" id="LZMS01000069">
    <property type="protein sequence ID" value="OBX61449.1"/>
    <property type="molecule type" value="Genomic_DNA"/>
</dbReference>
<protein>
    <recommendedName>
        <fullName evidence="5">PAAR domain-containing protein</fullName>
    </recommendedName>
</protein>
<accession>A0A1B8PZ22</accession>
<reference evidence="2 4" key="2">
    <citation type="submission" date="2018-06" db="EMBL/GenBank/DDBJ databases">
        <authorList>
            <consortium name="Pathogen Informatics"/>
            <person name="Doyle S."/>
        </authorList>
    </citation>
    <scope>NUCLEOTIDE SEQUENCE [LARGE SCALE GENOMIC DNA]</scope>
    <source>
        <strain evidence="2 4">NCTC7911</strain>
    </source>
</reference>